<dbReference type="RefSeq" id="WP_054859868.1">
    <property type="nucleotide sequence ID" value="NZ_QGTD01000005.1"/>
</dbReference>
<accession>A0A317L0H2</accession>
<evidence type="ECO:0000259" key="1">
    <source>
        <dbReference type="SMART" id="SM00914"/>
    </source>
</evidence>
<dbReference type="Gene3D" id="4.10.810.10">
    <property type="entry name" value="Virus Scaffolding Protein, Chain A"/>
    <property type="match status" value="1"/>
</dbReference>
<reference evidence="2 3" key="1">
    <citation type="submission" date="2018-05" db="EMBL/GenBank/DDBJ databases">
        <title>Genomic analysis of Gracilibacillus dipsosauri DD1 reveals novel features of a salt-tolerant amylase.</title>
        <authorList>
            <person name="Deutch C.E."/>
            <person name="Yang S."/>
        </authorList>
    </citation>
    <scope>NUCLEOTIDE SEQUENCE [LARGE SCALE GENOMIC DNA]</scope>
    <source>
        <strain evidence="2 3">DD1</strain>
    </source>
</reference>
<dbReference type="EMBL" id="QGTD01000005">
    <property type="protein sequence ID" value="PWU69317.1"/>
    <property type="molecule type" value="Genomic_DNA"/>
</dbReference>
<dbReference type="Proteomes" id="UP000245624">
    <property type="component" value="Unassembled WGS sequence"/>
</dbReference>
<dbReference type="SMART" id="SM00914">
    <property type="entry name" value="IDEAL"/>
    <property type="match status" value="1"/>
</dbReference>
<protein>
    <submittedName>
        <fullName evidence="2">IDEAL domain-containing protein</fullName>
    </submittedName>
</protein>
<organism evidence="2 3">
    <name type="scientific">Gracilibacillus dipsosauri</name>
    <dbReference type="NCBI Taxonomy" id="178340"/>
    <lineage>
        <taxon>Bacteria</taxon>
        <taxon>Bacillati</taxon>
        <taxon>Bacillota</taxon>
        <taxon>Bacilli</taxon>
        <taxon>Bacillales</taxon>
        <taxon>Bacillaceae</taxon>
        <taxon>Gracilibacillus</taxon>
    </lineage>
</organism>
<evidence type="ECO:0000313" key="3">
    <source>
        <dbReference type="Proteomes" id="UP000245624"/>
    </source>
</evidence>
<dbReference type="InterPro" id="IPR014957">
    <property type="entry name" value="IDEAL_dom"/>
</dbReference>
<proteinExistence type="predicted"/>
<gene>
    <name evidence="2" type="ORF">DLJ74_04865</name>
</gene>
<keyword evidence="3" id="KW-1185">Reference proteome</keyword>
<dbReference type="OrthoDB" id="2930704at2"/>
<dbReference type="AlphaFoldDB" id="A0A317L0H2"/>
<comment type="caution">
    <text evidence="2">The sequence shown here is derived from an EMBL/GenBank/DDBJ whole genome shotgun (WGS) entry which is preliminary data.</text>
</comment>
<evidence type="ECO:0000313" key="2">
    <source>
        <dbReference type="EMBL" id="PWU69317.1"/>
    </source>
</evidence>
<dbReference type="Pfam" id="PF08858">
    <property type="entry name" value="IDEAL"/>
    <property type="match status" value="1"/>
</dbReference>
<name>A0A317L0H2_9BACI</name>
<sequence>MLSVKMFKPYYVKEEGNYIRVMLAYQYFSLLMDEKVYHFVPLEAREIRINRDTQEIENKDAVFVFQKGKKYNRITLEDLMKIKDFEDHLSIVLSSYMVMPQTKNKKDNIDHAIMELERNNLLRLIDKALDERDQAKFQLYTTKLNEM</sequence>
<dbReference type="InterPro" id="IPR027393">
    <property type="entry name" value="Virus_scaffolding_prot_C"/>
</dbReference>
<feature type="domain" description="IDEAL" evidence="1">
    <location>
        <begin position="108"/>
        <end position="144"/>
    </location>
</feature>